<evidence type="ECO:0000256" key="1">
    <source>
        <dbReference type="ARBA" id="ARBA00022741"/>
    </source>
</evidence>
<gene>
    <name evidence="4" type="ORF">COX08_02980</name>
</gene>
<dbReference type="InterPro" id="IPR045006">
    <property type="entry name" value="CHLI-like"/>
</dbReference>
<dbReference type="EMBL" id="PCSR01000071">
    <property type="protein sequence ID" value="PIP53072.1"/>
    <property type="molecule type" value="Genomic_DNA"/>
</dbReference>
<evidence type="ECO:0000256" key="2">
    <source>
        <dbReference type="ARBA" id="ARBA00022840"/>
    </source>
</evidence>
<dbReference type="InterPro" id="IPR004482">
    <property type="entry name" value="Mg_chelat-rel"/>
</dbReference>
<dbReference type="InterPro" id="IPR020568">
    <property type="entry name" value="Ribosomal_Su5_D2-typ_SF"/>
</dbReference>
<keyword evidence="2" id="KW-0067">ATP-binding</keyword>
<reference evidence="4 5" key="1">
    <citation type="submission" date="2017-09" db="EMBL/GenBank/DDBJ databases">
        <title>Depth-based differentiation of microbial function through sediment-hosted aquifers and enrichment of novel symbionts in the deep terrestrial subsurface.</title>
        <authorList>
            <person name="Probst A.J."/>
            <person name="Ladd B."/>
            <person name="Jarett J.K."/>
            <person name="Geller-Mcgrath D.E."/>
            <person name="Sieber C.M."/>
            <person name="Emerson J.B."/>
            <person name="Anantharaman K."/>
            <person name="Thomas B.C."/>
            <person name="Malmstrom R."/>
            <person name="Stieglmeier M."/>
            <person name="Klingl A."/>
            <person name="Woyke T."/>
            <person name="Ryan C.M."/>
            <person name="Banfield J.F."/>
        </authorList>
    </citation>
    <scope>NUCLEOTIDE SEQUENCE [LARGE SCALE GENOMIC DNA]</scope>
    <source>
        <strain evidence="4">CG23_combo_of_CG06-09_8_20_14_all_34_8</strain>
    </source>
</reference>
<dbReference type="InterPro" id="IPR027417">
    <property type="entry name" value="P-loop_NTPase"/>
</dbReference>
<organism evidence="4 5">
    <name type="scientific">Candidatus Beckwithbacteria bacterium CG23_combo_of_CG06-09_8_20_14_all_34_8</name>
    <dbReference type="NCBI Taxonomy" id="1974497"/>
    <lineage>
        <taxon>Bacteria</taxon>
        <taxon>Candidatus Beckwithiibacteriota</taxon>
    </lineage>
</organism>
<protein>
    <submittedName>
        <fullName evidence="4">Magnesium chelatase</fullName>
    </submittedName>
</protein>
<dbReference type="AlphaFoldDB" id="A0A2H0B5Z4"/>
<dbReference type="SUPFAM" id="SSF52540">
    <property type="entry name" value="P-loop containing nucleoside triphosphate hydrolases"/>
    <property type="match status" value="1"/>
</dbReference>
<dbReference type="Pfam" id="PF13541">
    <property type="entry name" value="ChlI"/>
    <property type="match status" value="1"/>
</dbReference>
<keyword evidence="1" id="KW-0547">Nucleotide-binding</keyword>
<dbReference type="GO" id="GO:0003677">
    <property type="term" value="F:DNA binding"/>
    <property type="evidence" value="ECO:0007669"/>
    <property type="project" value="InterPro"/>
</dbReference>
<dbReference type="InterPro" id="IPR025158">
    <property type="entry name" value="Mg_chelat-rel_C"/>
</dbReference>
<dbReference type="InterPro" id="IPR000523">
    <property type="entry name" value="Mg_chelatse_chII-like_cat_dom"/>
</dbReference>
<dbReference type="NCBIfam" id="TIGR00368">
    <property type="entry name" value="YifB family Mg chelatase-like AAA ATPase"/>
    <property type="match status" value="1"/>
</dbReference>
<dbReference type="Pfam" id="PF01078">
    <property type="entry name" value="Mg_chelatase"/>
    <property type="match status" value="1"/>
</dbReference>
<evidence type="ECO:0000313" key="5">
    <source>
        <dbReference type="Proteomes" id="UP000229459"/>
    </source>
</evidence>
<dbReference type="Gene3D" id="3.30.230.10">
    <property type="match status" value="1"/>
</dbReference>
<dbReference type="PANTHER" id="PTHR32039:SF7">
    <property type="entry name" value="COMPETENCE PROTEIN COMM"/>
    <property type="match status" value="1"/>
</dbReference>
<feature type="domain" description="MCM C-terminal AAA(+) ATPase" evidence="3">
    <location>
        <begin position="294"/>
        <end position="409"/>
    </location>
</feature>
<evidence type="ECO:0000313" key="4">
    <source>
        <dbReference type="EMBL" id="PIP53072.1"/>
    </source>
</evidence>
<dbReference type="Gene3D" id="3.40.50.300">
    <property type="entry name" value="P-loop containing nucleotide triphosphate hydrolases"/>
    <property type="match status" value="1"/>
</dbReference>
<sequence length="510" mass="56053">MLAKIISGANIGLESVKVEVEVDIPPQGFPGFTIVGLPGKATKEATERVKSAIKNAGFEFPNKKIVINLTPADLPKEGASYDLPIAIGILVADNQIETKYDLNSCLFFGELSLDASLRHTNGALSLSLLSRKEKMELIFVPSVNAQEAAMISGIKVIPISNLKQAAEYLLNKIEIKPTPHIIPKTLHNPDQLFDMSDIKGQEQAKRVLEIAAAGGHNVLMMGSPGSGKTLLARTMPTILPDMTENEILEVTNIYSVSGKLSAAVSAITQRPFRSPHHTTSTVGLIGGGTHPMPGEISLAHRGVLFLDEFLEFPRTILESLRQPLEDGLITVSRAAGTIQFPAKFILIAAANPCPCGYLLSKTKHCICLPGIVDRYRKRLSGPILDRIDLYISVPEVEVDKLDKDYESEKSTLIQQRVNLARNKQQLRYKENNMQIINNAELNSKQVRNVCILKEDAKKILTQSTQQLGLSARSYFRVLKVARTIADLANSDNIEIDHVAEALQYRPRIEE</sequence>
<dbReference type="Pfam" id="PF13335">
    <property type="entry name" value="Mg_chelatase_C"/>
    <property type="match status" value="1"/>
</dbReference>
<proteinExistence type="predicted"/>
<dbReference type="Proteomes" id="UP000229459">
    <property type="component" value="Unassembled WGS sequence"/>
</dbReference>
<dbReference type="InterPro" id="IPR001208">
    <property type="entry name" value="MCM_dom"/>
</dbReference>
<name>A0A2H0B5Z4_9BACT</name>
<dbReference type="InterPro" id="IPR014721">
    <property type="entry name" value="Ribsml_uS5_D2-typ_fold_subgr"/>
</dbReference>
<comment type="caution">
    <text evidence="4">The sequence shown here is derived from an EMBL/GenBank/DDBJ whole genome shotgun (WGS) entry which is preliminary data.</text>
</comment>
<dbReference type="PROSITE" id="PS50051">
    <property type="entry name" value="MCM_2"/>
    <property type="match status" value="1"/>
</dbReference>
<accession>A0A2H0B5Z4</accession>
<dbReference type="PRINTS" id="PR01657">
    <property type="entry name" value="MCMFAMILY"/>
</dbReference>
<dbReference type="GO" id="GO:0005524">
    <property type="term" value="F:ATP binding"/>
    <property type="evidence" value="ECO:0007669"/>
    <property type="project" value="UniProtKB-KW"/>
</dbReference>
<dbReference type="SUPFAM" id="SSF54211">
    <property type="entry name" value="Ribosomal protein S5 domain 2-like"/>
    <property type="match status" value="1"/>
</dbReference>
<dbReference type="PANTHER" id="PTHR32039">
    <property type="entry name" value="MAGNESIUM-CHELATASE SUBUNIT CHLI"/>
    <property type="match status" value="1"/>
</dbReference>
<evidence type="ECO:0000259" key="3">
    <source>
        <dbReference type="PROSITE" id="PS50051"/>
    </source>
</evidence>